<dbReference type="EnsemblMetazoa" id="ISCW007651-RA">
    <property type="protein sequence ID" value="ISCW007651-PA"/>
    <property type="gene ID" value="ISCW007651"/>
</dbReference>
<sequence length="81" mass="9259">MKRMAPTEKFSLSFQGEKKVNFALSRNKSQDPREYFETLKNSPEIPFDASRKPVQGVLKTNMSQTPAGVKSQKRSRASDFF</sequence>
<protein>
    <submittedName>
        <fullName evidence="2 3">Uncharacterized protein</fullName>
    </submittedName>
</protein>
<dbReference type="InParanoid" id="B7PV42"/>
<name>B7PV42_IXOSC</name>
<evidence type="ECO:0000313" key="3">
    <source>
        <dbReference type="EnsemblMetazoa" id="ISCW007651-PA"/>
    </source>
</evidence>
<evidence type="ECO:0000313" key="2">
    <source>
        <dbReference type="EMBL" id="EEC10464.1"/>
    </source>
</evidence>
<dbReference type="STRING" id="6945.B7PV42"/>
<dbReference type="VEuPathDB" id="VectorBase:ISCP_024267"/>
<keyword evidence="4" id="KW-1185">Reference proteome</keyword>
<gene>
    <name evidence="3" type="primary">8031791</name>
    <name evidence="2" type="ORF">IscW_ISCW007651</name>
</gene>
<dbReference type="VEuPathDB" id="VectorBase:ISCW007651"/>
<reference evidence="2 4" key="1">
    <citation type="submission" date="2008-03" db="EMBL/GenBank/DDBJ databases">
        <title>Annotation of Ixodes scapularis.</title>
        <authorList>
            <consortium name="Ixodes scapularis Genome Project Consortium"/>
            <person name="Caler E."/>
            <person name="Hannick L.I."/>
            <person name="Bidwell S."/>
            <person name="Joardar V."/>
            <person name="Thiagarajan M."/>
            <person name="Amedeo P."/>
            <person name="Galinsky K.J."/>
            <person name="Schobel S."/>
            <person name="Inman J."/>
            <person name="Hostetler J."/>
            <person name="Miller J."/>
            <person name="Hammond M."/>
            <person name="Megy K."/>
            <person name="Lawson D."/>
            <person name="Kodira C."/>
            <person name="Sutton G."/>
            <person name="Meyer J."/>
            <person name="Hill C.A."/>
            <person name="Birren B."/>
            <person name="Nene V."/>
            <person name="Collins F."/>
            <person name="Alarcon-Chaidez F."/>
            <person name="Wikel S."/>
            <person name="Strausberg R."/>
        </authorList>
    </citation>
    <scope>NUCLEOTIDE SEQUENCE [LARGE SCALE GENOMIC DNA]</scope>
    <source>
        <strain evidence="4">Wikel</strain>
        <strain evidence="2">Wikel colony</strain>
    </source>
</reference>
<proteinExistence type="evidence at protein level"/>
<evidence type="ECO:0000256" key="1">
    <source>
        <dbReference type="SAM" id="MobiDB-lite"/>
    </source>
</evidence>
<dbReference type="VEuPathDB" id="VectorBase:ISCI007651"/>
<dbReference type="KEGG" id="isc:8031791"/>
<dbReference type="OrthoDB" id="6506935at2759"/>
<dbReference type="HOGENOM" id="CLU_2576509_0_0_1"/>
<dbReference type="Proteomes" id="UP000001555">
    <property type="component" value="Unassembled WGS sequence"/>
</dbReference>
<dbReference type="AlphaFoldDB" id="B7PV42"/>
<keyword evidence="5" id="KW-1267">Proteomics identification</keyword>
<dbReference type="PaxDb" id="6945-B7PV42"/>
<dbReference type="EMBL" id="ABJB010876620">
    <property type="status" value="NOT_ANNOTATED_CDS"/>
    <property type="molecule type" value="Genomic_DNA"/>
</dbReference>
<organism>
    <name type="scientific">Ixodes scapularis</name>
    <name type="common">Black-legged tick</name>
    <name type="synonym">Deer tick</name>
    <dbReference type="NCBI Taxonomy" id="6945"/>
    <lineage>
        <taxon>Eukaryota</taxon>
        <taxon>Metazoa</taxon>
        <taxon>Ecdysozoa</taxon>
        <taxon>Arthropoda</taxon>
        <taxon>Chelicerata</taxon>
        <taxon>Arachnida</taxon>
        <taxon>Acari</taxon>
        <taxon>Parasitiformes</taxon>
        <taxon>Ixodida</taxon>
        <taxon>Ixodoidea</taxon>
        <taxon>Ixodidae</taxon>
        <taxon>Ixodinae</taxon>
        <taxon>Ixodes</taxon>
    </lineage>
</organism>
<evidence type="ECO:0007829" key="5">
    <source>
        <dbReference type="PeptideAtlas" id="B7PV42"/>
    </source>
</evidence>
<feature type="region of interest" description="Disordered" evidence="1">
    <location>
        <begin position="60"/>
        <end position="81"/>
    </location>
</feature>
<reference evidence="3" key="2">
    <citation type="submission" date="2020-05" db="UniProtKB">
        <authorList>
            <consortium name="EnsemblMetazoa"/>
        </authorList>
    </citation>
    <scope>IDENTIFICATION</scope>
    <source>
        <strain evidence="3">wikel</strain>
    </source>
</reference>
<evidence type="ECO:0000313" key="4">
    <source>
        <dbReference type="Proteomes" id="UP000001555"/>
    </source>
</evidence>
<accession>B7PV42</accession>
<dbReference type="EMBL" id="DS797523">
    <property type="protein sequence ID" value="EEC10464.1"/>
    <property type="molecule type" value="Genomic_DNA"/>
</dbReference>